<evidence type="ECO:0000256" key="3">
    <source>
        <dbReference type="ARBA" id="ARBA00022574"/>
    </source>
</evidence>
<keyword evidence="4" id="KW-0677">Repeat</keyword>
<dbReference type="GO" id="GO:0003341">
    <property type="term" value="P:cilium movement"/>
    <property type="evidence" value="ECO:0007669"/>
    <property type="project" value="TreeGrafter"/>
</dbReference>
<dbReference type="EMBL" id="VWZX01007223">
    <property type="protein sequence ID" value="NXI43275.1"/>
    <property type="molecule type" value="Genomic_DNA"/>
</dbReference>
<evidence type="ECO:0000256" key="5">
    <source>
        <dbReference type="ARBA" id="ARBA00022846"/>
    </source>
</evidence>
<evidence type="ECO:0000313" key="15">
    <source>
        <dbReference type="Proteomes" id="UP000566440"/>
    </source>
</evidence>
<evidence type="ECO:0000256" key="7">
    <source>
        <dbReference type="ARBA" id="ARBA00023212"/>
    </source>
</evidence>
<dbReference type="SMART" id="SM00320">
    <property type="entry name" value="WD40"/>
    <property type="match status" value="4"/>
</dbReference>
<evidence type="ECO:0000256" key="6">
    <source>
        <dbReference type="ARBA" id="ARBA00023069"/>
    </source>
</evidence>
<evidence type="ECO:0000313" key="14">
    <source>
        <dbReference type="EMBL" id="NXI43275.1"/>
    </source>
</evidence>
<feature type="region of interest" description="Disordered" evidence="13">
    <location>
        <begin position="193"/>
        <end position="227"/>
    </location>
</feature>
<evidence type="ECO:0000256" key="11">
    <source>
        <dbReference type="ARBA" id="ARBA00041557"/>
    </source>
</evidence>
<dbReference type="SUPFAM" id="SSF50978">
    <property type="entry name" value="WD40 repeat-like"/>
    <property type="match status" value="1"/>
</dbReference>
<comment type="subcellular location">
    <subcellularLocation>
        <location evidence="1">Cytoplasm</location>
        <location evidence="1">Cytoskeleton</location>
        <location evidence="1">Flagellum axoneme</location>
    </subcellularLocation>
    <subcellularLocation>
        <location evidence="9">Dynein axonemal particle</location>
    </subcellularLocation>
</comment>
<accession>A0A7K9T429</accession>
<evidence type="ECO:0000256" key="12">
    <source>
        <dbReference type="PROSITE-ProRule" id="PRU00221"/>
    </source>
</evidence>
<dbReference type="Gene3D" id="2.130.10.10">
    <property type="entry name" value="YVTN repeat-like/Quinoprotein amine dehydrogenase"/>
    <property type="match status" value="1"/>
</dbReference>
<dbReference type="GO" id="GO:0045504">
    <property type="term" value="F:dynein heavy chain binding"/>
    <property type="evidence" value="ECO:0007669"/>
    <property type="project" value="TreeGrafter"/>
</dbReference>
<keyword evidence="5" id="KW-0282">Flagellum</keyword>
<dbReference type="Proteomes" id="UP000566440">
    <property type="component" value="Unassembled WGS sequence"/>
</dbReference>
<evidence type="ECO:0000256" key="2">
    <source>
        <dbReference type="ARBA" id="ARBA00022490"/>
    </source>
</evidence>
<sequence>QVFDAEGKDVTPQPLFHSDPSTAVPKQGKLFTSSTCLRDTGSVVFSSLLQASGVDASVGSGLEQQESAFLSSPYFSDVQVRQEEIKEELTEEDLDKRVDIYLTETETLWIMDMPSVVVSSEAEEAARVLEQNKIYAEVCRSRAGNDCFVDRMMQTLPGARKNKEAQCDRVSMEDKGMMATSWDLYDSFNLSEAEPTARAEGRRSTTGQSKSSRTKGKRLGPDSAQCTTPSVMTWESGVLARTQEEKECPSEAILTSGNLQWDLFCMERILMENIFQPKLAAYRQFPVLRDPDVTSDTSGTVATMKEAEQEELDEEKKDKEEQEEAFLDPSVLSEANKTPEEIGPLGLEWLWSYRCDLTDGHSVSSMAWNKVNPDLLAVGYGAFDFKEQKKGLACCWSLKNPMWPERVFQWEHGVTALDFSLASPNLLAVGMYDGSVAICDVQSRASTTALLDSSDSSNNHTGPVWQLRWVEQDRGTEGGGRKERLLCISADGRVTEWFIQPRLDCTDLMKIKQTEREKKLPWEKERTREALISRQAPGMCFDFHPKDTNIYLCGTEEGHIHRCSALCSEQFLETYRGHKAPVYKVAWNPFSTDLFLSCSADWSMILWHQDSQRPLLTFNSTPAFVQDIMWSPKSAFVFAAANESRGEVWDLTVSILDPVISCAASPGATCTTVLFAKNTDCLLIGDSKGEVRVLELQNLAVPGSRKV</sequence>
<dbReference type="PROSITE" id="PS50082">
    <property type="entry name" value="WD_REPEATS_2"/>
    <property type="match status" value="1"/>
</dbReference>
<evidence type="ECO:0000256" key="13">
    <source>
        <dbReference type="SAM" id="MobiDB-lite"/>
    </source>
</evidence>
<dbReference type="InterPro" id="IPR015943">
    <property type="entry name" value="WD40/YVTN_repeat-like_dom_sf"/>
</dbReference>
<name>A0A7K9T429_9PICI</name>
<keyword evidence="2" id="KW-0963">Cytoplasm</keyword>
<dbReference type="FunFam" id="2.130.10.10:FF:001248">
    <property type="entry name" value="WD repeat domain 78"/>
    <property type="match status" value="1"/>
</dbReference>
<feature type="region of interest" description="Disordered" evidence="13">
    <location>
        <begin position="1"/>
        <end position="22"/>
    </location>
</feature>
<evidence type="ECO:0000256" key="1">
    <source>
        <dbReference type="ARBA" id="ARBA00004611"/>
    </source>
</evidence>
<evidence type="ECO:0000256" key="8">
    <source>
        <dbReference type="ARBA" id="ARBA00023273"/>
    </source>
</evidence>
<dbReference type="GO" id="GO:0045503">
    <property type="term" value="F:dynein light chain binding"/>
    <property type="evidence" value="ECO:0007669"/>
    <property type="project" value="TreeGrafter"/>
</dbReference>
<feature type="region of interest" description="Disordered" evidence="13">
    <location>
        <begin position="306"/>
        <end position="326"/>
    </location>
</feature>
<evidence type="ECO:0000256" key="9">
    <source>
        <dbReference type="ARBA" id="ARBA00024190"/>
    </source>
</evidence>
<dbReference type="AlphaFoldDB" id="A0A7K9T429"/>
<dbReference type="OrthoDB" id="10259804at2759"/>
<proteinExistence type="predicted"/>
<protein>
    <recommendedName>
        <fullName evidence="10">Dynein axonemal intermediate chain 4</fullName>
    </recommendedName>
    <alternativeName>
        <fullName evidence="11">WD repeat-containing protein 78</fullName>
    </alternativeName>
</protein>
<comment type="caution">
    <text evidence="14">The sequence shown here is derived from an EMBL/GenBank/DDBJ whole genome shotgun (WGS) entry which is preliminary data.</text>
</comment>
<feature type="repeat" description="WD" evidence="12">
    <location>
        <begin position="575"/>
        <end position="617"/>
    </location>
</feature>
<dbReference type="PANTHER" id="PTHR12442:SF12">
    <property type="entry name" value="DYNEIN AXONEMAL INTERMEDIATE CHAIN 4"/>
    <property type="match status" value="1"/>
</dbReference>
<keyword evidence="7" id="KW-0206">Cytoskeleton</keyword>
<organism evidence="14 15">
    <name type="scientific">Galbula dea</name>
    <dbReference type="NCBI Taxonomy" id="1109041"/>
    <lineage>
        <taxon>Eukaryota</taxon>
        <taxon>Metazoa</taxon>
        <taxon>Chordata</taxon>
        <taxon>Craniata</taxon>
        <taxon>Vertebrata</taxon>
        <taxon>Euteleostomi</taxon>
        <taxon>Archelosauria</taxon>
        <taxon>Archosauria</taxon>
        <taxon>Dinosauria</taxon>
        <taxon>Saurischia</taxon>
        <taxon>Theropoda</taxon>
        <taxon>Coelurosauria</taxon>
        <taxon>Aves</taxon>
        <taxon>Neognathae</taxon>
        <taxon>Neoaves</taxon>
        <taxon>Telluraves</taxon>
        <taxon>Coraciimorphae</taxon>
        <taxon>Piciformes</taxon>
        <taxon>Galbulidae</taxon>
        <taxon>Galbula</taxon>
    </lineage>
</organism>
<dbReference type="Pfam" id="PF00400">
    <property type="entry name" value="WD40"/>
    <property type="match status" value="1"/>
</dbReference>
<keyword evidence="3 12" id="KW-0853">WD repeat</keyword>
<evidence type="ECO:0000256" key="4">
    <source>
        <dbReference type="ARBA" id="ARBA00022737"/>
    </source>
</evidence>
<keyword evidence="8" id="KW-0966">Cell projection</keyword>
<keyword evidence="6" id="KW-0969">Cilium</keyword>
<dbReference type="InterPro" id="IPR050687">
    <property type="entry name" value="Dynein_IC"/>
</dbReference>
<evidence type="ECO:0000256" key="10">
    <source>
        <dbReference type="ARBA" id="ARBA00040002"/>
    </source>
</evidence>
<gene>
    <name evidence="14" type="primary">Wdr78</name>
    <name evidence="14" type="ORF">GALDEA_R02194</name>
</gene>
<dbReference type="PANTHER" id="PTHR12442">
    <property type="entry name" value="DYNEIN INTERMEDIATE CHAIN"/>
    <property type="match status" value="1"/>
</dbReference>
<feature type="non-terminal residue" evidence="14">
    <location>
        <position position="1"/>
    </location>
</feature>
<keyword evidence="15" id="KW-1185">Reference proteome</keyword>
<reference evidence="14 15" key="1">
    <citation type="submission" date="2019-09" db="EMBL/GenBank/DDBJ databases">
        <title>Bird 10,000 Genomes (B10K) Project - Family phase.</title>
        <authorList>
            <person name="Zhang G."/>
        </authorList>
    </citation>
    <scope>NUCLEOTIDE SEQUENCE [LARGE SCALE GENOMIC DNA]</scope>
    <source>
        <strain evidence="14">B10K-DU-001-62</strain>
        <tissue evidence="14">Muscle</tissue>
    </source>
</reference>
<dbReference type="InterPro" id="IPR036322">
    <property type="entry name" value="WD40_repeat_dom_sf"/>
</dbReference>
<dbReference type="GO" id="GO:0005858">
    <property type="term" value="C:axonemal dynein complex"/>
    <property type="evidence" value="ECO:0007669"/>
    <property type="project" value="TreeGrafter"/>
</dbReference>
<dbReference type="InterPro" id="IPR001680">
    <property type="entry name" value="WD40_rpt"/>
</dbReference>
<dbReference type="GO" id="GO:0120293">
    <property type="term" value="C:dynein axonemal particle"/>
    <property type="evidence" value="ECO:0007669"/>
    <property type="project" value="UniProtKB-SubCell"/>
</dbReference>
<feature type="non-terminal residue" evidence="14">
    <location>
        <position position="707"/>
    </location>
</feature>